<dbReference type="Proteomes" id="UP000192775">
    <property type="component" value="Chromosome"/>
</dbReference>
<evidence type="ECO:0000313" key="1">
    <source>
        <dbReference type="EMBL" id="ARJ07018.1"/>
    </source>
</evidence>
<dbReference type="AlphaFoldDB" id="A0A1X9LRR8"/>
<organism evidence="1 2">
    <name type="scientific">Cnuibacter physcomitrellae</name>
    <dbReference type="NCBI Taxonomy" id="1619308"/>
    <lineage>
        <taxon>Bacteria</taxon>
        <taxon>Bacillati</taxon>
        <taxon>Actinomycetota</taxon>
        <taxon>Actinomycetes</taxon>
        <taxon>Micrococcales</taxon>
        <taxon>Microbacteriaceae</taxon>
        <taxon>Cnuibacter</taxon>
    </lineage>
</organism>
<sequence>MSKKIDAALKALVKALEKHADAVSDSSASKQKVVRAAARVRSAATTYASVTYAKAHTESPFTDIVDPKLPDDTLASLRAERDALKAKKSATSK</sequence>
<evidence type="ECO:0000313" key="2">
    <source>
        <dbReference type="Proteomes" id="UP000192775"/>
    </source>
</evidence>
<accession>A0A1X9LRR8</accession>
<gene>
    <name evidence="1" type="ORF">B5808_18650</name>
</gene>
<proteinExistence type="predicted"/>
<dbReference type="STRING" id="1619308.B5808_18650"/>
<keyword evidence="2" id="KW-1185">Reference proteome</keyword>
<dbReference type="RefSeq" id="WP_085021156.1">
    <property type="nucleotide sequence ID" value="NZ_BMHD01000001.1"/>
</dbReference>
<dbReference type="KEGG" id="cphy:B5808_18650"/>
<protein>
    <submittedName>
        <fullName evidence="1">Uncharacterized protein</fullName>
    </submittedName>
</protein>
<reference evidence="1 2" key="1">
    <citation type="submission" date="2017-04" db="EMBL/GenBank/DDBJ databases">
        <authorList>
            <person name="Afonso C.L."/>
            <person name="Miller P.J."/>
            <person name="Scott M.A."/>
            <person name="Spackman E."/>
            <person name="Goraichik I."/>
            <person name="Dimitrov K.M."/>
            <person name="Suarez D.L."/>
            <person name="Swayne D.E."/>
        </authorList>
    </citation>
    <scope>NUCLEOTIDE SEQUENCE [LARGE SCALE GENOMIC DNA]</scope>
    <source>
        <strain evidence="2">XA(T)</strain>
    </source>
</reference>
<dbReference type="EMBL" id="CP020715">
    <property type="protein sequence ID" value="ARJ07018.1"/>
    <property type="molecule type" value="Genomic_DNA"/>
</dbReference>
<name>A0A1X9LRR8_9MICO</name>